<evidence type="ECO:0000313" key="11">
    <source>
        <dbReference type="Proteomes" id="UP000678499"/>
    </source>
</evidence>
<evidence type="ECO:0000259" key="8">
    <source>
        <dbReference type="Pfam" id="PF03828"/>
    </source>
</evidence>
<dbReference type="EC" id="2.7.7.19" evidence="3"/>
<reference evidence="10" key="1">
    <citation type="submission" date="2020-11" db="EMBL/GenBank/DDBJ databases">
        <authorList>
            <person name="Tran Van P."/>
        </authorList>
    </citation>
    <scope>NUCLEOTIDE SEQUENCE</scope>
</reference>
<evidence type="ECO:0000259" key="9">
    <source>
        <dbReference type="Pfam" id="PF22600"/>
    </source>
</evidence>
<keyword evidence="11" id="KW-1185">Reference proteome</keyword>
<dbReference type="InterPro" id="IPR054708">
    <property type="entry name" value="MTPAP-like_central"/>
</dbReference>
<evidence type="ECO:0000256" key="5">
    <source>
        <dbReference type="ARBA" id="ARBA00022723"/>
    </source>
</evidence>
<dbReference type="OrthoDB" id="273917at2759"/>
<evidence type="ECO:0000256" key="4">
    <source>
        <dbReference type="ARBA" id="ARBA00022679"/>
    </source>
</evidence>
<keyword evidence="4" id="KW-0808">Transferase</keyword>
<dbReference type="Pfam" id="PF22600">
    <property type="entry name" value="MTPAP-like_central"/>
    <property type="match status" value="1"/>
</dbReference>
<dbReference type="GO" id="GO:0031499">
    <property type="term" value="C:TRAMP complex"/>
    <property type="evidence" value="ECO:0007669"/>
    <property type="project" value="TreeGrafter"/>
</dbReference>
<comment type="similarity">
    <text evidence="2">Belongs to the DNA polymerase type-B-like family.</text>
</comment>
<feature type="domain" description="PAP-associated" evidence="8">
    <location>
        <begin position="330"/>
        <end position="387"/>
    </location>
</feature>
<feature type="compositionally biased region" description="Polar residues" evidence="7">
    <location>
        <begin position="541"/>
        <end position="558"/>
    </location>
</feature>
<sequence length="574" mass="62756">MPPMDGLLGWFQPEHKVKALETWTAAYLTFVKEKDANGAWGHGIPPAVHALANAGSSGVVYNDASFATPHGLKDDKFLATSNSTQSAYAIMSKVTSVGHRLENRASTWNLDQNSRLTCKYGGCPWRQLRSHYSSGILGLHEEILDFFSYMTPTEEESNLRMRVIQRIRDVILSLWPDVESVQVFGSFRTGLYLPTSDIDLVVMGTFKESPLHVLEKALIEHEIAIPSGIKVLDKASVPIIKVWDKESKIRVDISFNMRCAVNVANLIRSFKESFPVLPHLVLVLKQFLMQRDMNEVFTGGISSYSLILMTVNFLQLHPHLDAVLAKPGYLGVLLLEFLELYGQKFNYLRTGIRVADGGSYVCKKEKLEETRQGPSMLYIEDPLIPGNDIGRGSYGALLAKVAFRYAYSTLLAACSSFLSANLDCDKYSLLGRIIVVTDDVVMYREWIKETFPLTDESRVDPSSIGFCTDDPASDPGTDGGGGLGVGAVSPSPHSPTSSGLSSATSSRSSSTASTPPPLSSSPLSSSSPPPPPSVPRLISSASQLTARMTSSSGTQRYHGSNIFYVAPRLGVSRR</sequence>
<dbReference type="CDD" id="cd05402">
    <property type="entry name" value="NT_PAP_TUTase"/>
    <property type="match status" value="1"/>
</dbReference>
<dbReference type="Proteomes" id="UP000678499">
    <property type="component" value="Unassembled WGS sequence"/>
</dbReference>
<dbReference type="GO" id="GO:0043634">
    <property type="term" value="P:polyadenylation-dependent ncRNA catabolic process"/>
    <property type="evidence" value="ECO:0007669"/>
    <property type="project" value="TreeGrafter"/>
</dbReference>
<dbReference type="EMBL" id="OA885966">
    <property type="protein sequence ID" value="CAD7282513.1"/>
    <property type="molecule type" value="Genomic_DNA"/>
</dbReference>
<dbReference type="GO" id="GO:0005730">
    <property type="term" value="C:nucleolus"/>
    <property type="evidence" value="ECO:0007669"/>
    <property type="project" value="TreeGrafter"/>
</dbReference>
<evidence type="ECO:0000256" key="6">
    <source>
        <dbReference type="ARBA" id="ARBA00022842"/>
    </source>
</evidence>
<feature type="region of interest" description="Disordered" evidence="7">
    <location>
        <begin position="456"/>
        <end position="561"/>
    </location>
</feature>
<dbReference type="FunFam" id="1.10.1410.10:FF:000003">
    <property type="entry name" value="non-canonical poly(A) RNA polymerase PAPD7"/>
    <property type="match status" value="1"/>
</dbReference>
<evidence type="ECO:0000256" key="7">
    <source>
        <dbReference type="SAM" id="MobiDB-lite"/>
    </source>
</evidence>
<dbReference type="EMBL" id="CAJPEX010003929">
    <property type="protein sequence ID" value="CAG0922665.1"/>
    <property type="molecule type" value="Genomic_DNA"/>
</dbReference>
<dbReference type="GO" id="GO:0031123">
    <property type="term" value="P:RNA 3'-end processing"/>
    <property type="evidence" value="ECO:0007669"/>
    <property type="project" value="TreeGrafter"/>
</dbReference>
<dbReference type="AlphaFoldDB" id="A0A7R9BWG8"/>
<gene>
    <name evidence="10" type="ORF">NMOB1V02_LOCUS10136</name>
</gene>
<evidence type="ECO:0000256" key="3">
    <source>
        <dbReference type="ARBA" id="ARBA00012388"/>
    </source>
</evidence>
<organism evidence="10">
    <name type="scientific">Notodromas monacha</name>
    <dbReference type="NCBI Taxonomy" id="399045"/>
    <lineage>
        <taxon>Eukaryota</taxon>
        <taxon>Metazoa</taxon>
        <taxon>Ecdysozoa</taxon>
        <taxon>Arthropoda</taxon>
        <taxon>Crustacea</taxon>
        <taxon>Oligostraca</taxon>
        <taxon>Ostracoda</taxon>
        <taxon>Podocopa</taxon>
        <taxon>Podocopida</taxon>
        <taxon>Cypridocopina</taxon>
        <taxon>Cypridoidea</taxon>
        <taxon>Cyprididae</taxon>
        <taxon>Notodromas</taxon>
    </lineage>
</organism>
<protein>
    <recommendedName>
        <fullName evidence="3">polynucleotide adenylyltransferase</fullName>
        <ecNumber evidence="3">2.7.7.19</ecNumber>
    </recommendedName>
</protein>
<dbReference type="GO" id="GO:0003729">
    <property type="term" value="F:mRNA binding"/>
    <property type="evidence" value="ECO:0007669"/>
    <property type="project" value="TreeGrafter"/>
</dbReference>
<keyword evidence="6" id="KW-0460">Magnesium</keyword>
<dbReference type="GO" id="GO:0046872">
    <property type="term" value="F:metal ion binding"/>
    <property type="evidence" value="ECO:0007669"/>
    <property type="project" value="UniProtKB-KW"/>
</dbReference>
<dbReference type="PANTHER" id="PTHR23092:SF15">
    <property type="entry name" value="INACTIVE NON-CANONICAL POLY(A) RNA POLYMERASE PROTEIN TRF4-2-RELATED"/>
    <property type="match status" value="1"/>
</dbReference>
<dbReference type="Pfam" id="PF03828">
    <property type="entry name" value="PAP_assoc"/>
    <property type="match status" value="1"/>
</dbReference>
<dbReference type="SUPFAM" id="SSF81301">
    <property type="entry name" value="Nucleotidyltransferase"/>
    <property type="match status" value="1"/>
</dbReference>
<name>A0A7R9BWG8_9CRUS</name>
<comment type="cofactor">
    <cofactor evidence="1">
        <name>Mn(2+)</name>
        <dbReference type="ChEBI" id="CHEBI:29035"/>
    </cofactor>
</comment>
<dbReference type="FunFam" id="3.30.460.10:FF:000006">
    <property type="entry name" value="non-canonical poly(A) RNA polymerase PAPD5"/>
    <property type="match status" value="1"/>
</dbReference>
<dbReference type="Gene3D" id="3.30.460.10">
    <property type="entry name" value="Beta Polymerase, domain 2"/>
    <property type="match status" value="1"/>
</dbReference>
<dbReference type="SUPFAM" id="SSF81631">
    <property type="entry name" value="PAP/OAS1 substrate-binding domain"/>
    <property type="match status" value="1"/>
</dbReference>
<dbReference type="GO" id="GO:1990817">
    <property type="term" value="F:poly(A) RNA polymerase activity"/>
    <property type="evidence" value="ECO:0007669"/>
    <property type="project" value="UniProtKB-EC"/>
</dbReference>
<accession>A0A7R9BWG8</accession>
<dbReference type="PANTHER" id="PTHR23092">
    <property type="entry name" value="POLY(A) RNA POLYMERASE"/>
    <property type="match status" value="1"/>
</dbReference>
<proteinExistence type="inferred from homology"/>
<dbReference type="Gene3D" id="1.10.1410.10">
    <property type="match status" value="1"/>
</dbReference>
<feature type="compositionally biased region" description="Low complexity" evidence="7">
    <location>
        <begin position="486"/>
        <end position="513"/>
    </location>
</feature>
<dbReference type="InterPro" id="IPR045862">
    <property type="entry name" value="Trf4-like"/>
</dbReference>
<evidence type="ECO:0000256" key="1">
    <source>
        <dbReference type="ARBA" id="ARBA00001936"/>
    </source>
</evidence>
<dbReference type="InterPro" id="IPR002058">
    <property type="entry name" value="PAP_assoc"/>
</dbReference>
<feature type="domain" description="Poly(A) RNA polymerase mitochondrial-like central palm" evidence="9">
    <location>
        <begin position="139"/>
        <end position="271"/>
    </location>
</feature>
<keyword evidence="5" id="KW-0479">Metal-binding</keyword>
<dbReference type="InterPro" id="IPR043519">
    <property type="entry name" value="NT_sf"/>
</dbReference>
<evidence type="ECO:0000313" key="10">
    <source>
        <dbReference type="EMBL" id="CAD7282513.1"/>
    </source>
</evidence>
<evidence type="ECO:0000256" key="2">
    <source>
        <dbReference type="ARBA" id="ARBA00008593"/>
    </source>
</evidence>